<dbReference type="PROSITE" id="PS50943">
    <property type="entry name" value="HTH_CROC1"/>
    <property type="match status" value="1"/>
</dbReference>
<feature type="domain" description="HTH cro/C1-type" evidence="1">
    <location>
        <begin position="53"/>
        <end position="88"/>
    </location>
</feature>
<evidence type="ECO:0000259" key="1">
    <source>
        <dbReference type="PROSITE" id="PS50943"/>
    </source>
</evidence>
<reference evidence="2 3" key="1">
    <citation type="journal article" date="2012" name="PLoS Negl. Trop. Dis.">
        <title>The Genome of Mycobacterium Africanum West African 2 Reveals a Lineage-Specific Locus and Genome Erosion Common to the M. tuberculosis Complex.</title>
        <authorList>
            <person name="Bentley S.D."/>
            <person name="Comas I."/>
            <person name="Bryant J.M."/>
            <person name="Walker D."/>
            <person name="Smith N.H."/>
            <person name="Harris S.R."/>
            <person name="Thurston S."/>
            <person name="Gagneux S."/>
            <person name="Wood J."/>
            <person name="Antonio M."/>
            <person name="Quail M.A."/>
            <person name="Gehre F."/>
            <person name="Adegbola R.A."/>
            <person name="Parkhill J."/>
            <person name="de Jong B.C."/>
        </authorList>
    </citation>
    <scope>NUCLEOTIDE SEQUENCE [LARGE SCALE GENOMIC DNA]</scope>
    <source>
        <strain evidence="2 3">CIPT 140010059</strain>
    </source>
</reference>
<dbReference type="InterPro" id="IPR001387">
    <property type="entry name" value="Cro/C1-type_HTH"/>
</dbReference>
<dbReference type="KEGG" id="mce:MCAN_36621"/>
<dbReference type="RefSeq" id="WP_014001857.1">
    <property type="nucleotide sequence ID" value="NC_015848.1"/>
</dbReference>
<sequence length="201" mass="23208">MTQPKKRPNWTDRAPANWGEHEAYRVAREIERLRAGRSTQWLADRTKELGCEVSRSVITDLENGRRRYVTTAELLVLAAALNVPPVVLVYPGPRYEEYIEVLPGVQSTEIDAVQWFSGIRDHGYTDSASRPAESARLRGEYEKNIGRLQAWRRLLEVEHELAKPIPANPSEEARKLIEERLVRLRDERLERRFLLGLEPDA</sequence>
<dbReference type="Proteomes" id="UP000008896">
    <property type="component" value="Chromosome"/>
</dbReference>
<dbReference type="Gene3D" id="1.10.260.40">
    <property type="entry name" value="lambda repressor-like DNA-binding domains"/>
    <property type="match status" value="1"/>
</dbReference>
<evidence type="ECO:0000313" key="3">
    <source>
        <dbReference type="Proteomes" id="UP000008896"/>
    </source>
</evidence>
<proteinExistence type="predicted"/>
<name>A0AB72XR42_MYCCP</name>
<dbReference type="SUPFAM" id="SSF47413">
    <property type="entry name" value="lambda repressor-like DNA-binding domains"/>
    <property type="match status" value="1"/>
</dbReference>
<accession>A0AB72XR42</accession>
<dbReference type="InterPro" id="IPR010982">
    <property type="entry name" value="Lambda_DNA-bd_dom_sf"/>
</dbReference>
<dbReference type="GO" id="GO:0003677">
    <property type="term" value="F:DNA binding"/>
    <property type="evidence" value="ECO:0007669"/>
    <property type="project" value="InterPro"/>
</dbReference>
<dbReference type="EMBL" id="HE572590">
    <property type="protein sequence ID" value="CCC45993.1"/>
    <property type="molecule type" value="Genomic_DNA"/>
</dbReference>
<organism evidence="2 3">
    <name type="scientific">Mycobacterium canettii (strain CIPT 140010059)</name>
    <dbReference type="NCBI Taxonomy" id="1048245"/>
    <lineage>
        <taxon>Bacteria</taxon>
        <taxon>Bacillati</taxon>
        <taxon>Actinomycetota</taxon>
        <taxon>Actinomycetes</taxon>
        <taxon>Mycobacteriales</taxon>
        <taxon>Mycobacteriaceae</taxon>
        <taxon>Mycobacterium</taxon>
        <taxon>Mycobacterium tuberculosis complex</taxon>
    </lineage>
</organism>
<protein>
    <recommendedName>
        <fullName evidence="1">HTH cro/C1-type domain-containing protein</fullName>
    </recommendedName>
</protein>
<gene>
    <name evidence="2" type="ordered locus">MCAN_36621</name>
</gene>
<reference evidence="2 3" key="2">
    <citation type="journal article" date="2013" name="Nat. Genet.">
        <title>Genomic analysis of smooth tubercle bacilli provides insights into ancestry and pathoadaptation of Mycobacterium tuberculosis.</title>
        <authorList>
            <person name="Supply P."/>
            <person name="Marceau M."/>
            <person name="Mangenot S."/>
            <person name="Roche D."/>
            <person name="Rouanet C."/>
            <person name="Khanna V."/>
            <person name="Majlessi L."/>
            <person name="Criscuolo A."/>
            <person name="Tap J."/>
            <person name="Pawlik A."/>
            <person name="Fiette L."/>
            <person name="Orgeur M."/>
            <person name="Fabre M."/>
            <person name="Parmentier C."/>
            <person name="Frigui W."/>
            <person name="Simeone R."/>
            <person name="Boritsch E.C."/>
            <person name="Debrie A.S."/>
            <person name="Willery E."/>
            <person name="Walker D."/>
            <person name="Quail M.A."/>
            <person name="Ma L."/>
            <person name="Bouchier C."/>
            <person name="Salvignol G."/>
            <person name="Sayes F."/>
            <person name="Cascioferro A."/>
            <person name="Seemann T."/>
            <person name="Barbe V."/>
            <person name="Locht C."/>
            <person name="Gutierrez M.C."/>
            <person name="Leclerc C."/>
            <person name="Bentley S.D."/>
            <person name="Stinear T.P."/>
            <person name="Brisse S."/>
            <person name="Medigue C."/>
            <person name="Parkhill J."/>
            <person name="Cruveiller S."/>
            <person name="Brosch R."/>
        </authorList>
    </citation>
    <scope>NUCLEOTIDE SEQUENCE [LARGE SCALE GENOMIC DNA]</scope>
    <source>
        <strain evidence="2 3">CIPT 140010059</strain>
    </source>
</reference>
<evidence type="ECO:0000313" key="2">
    <source>
        <dbReference type="EMBL" id="CCC45993.1"/>
    </source>
</evidence>
<dbReference type="GeneID" id="45427927"/>
<dbReference type="AlphaFoldDB" id="A0AB72XR42"/>